<evidence type="ECO:0000256" key="3">
    <source>
        <dbReference type="ARBA" id="ARBA00023027"/>
    </source>
</evidence>
<keyword evidence="6" id="KW-1185">Reference proteome</keyword>
<evidence type="ECO:0000256" key="2">
    <source>
        <dbReference type="ARBA" id="ARBA00023002"/>
    </source>
</evidence>
<dbReference type="PANTHER" id="PTHR42789:SF1">
    <property type="entry name" value="D-ISOMER SPECIFIC 2-HYDROXYACID DEHYDROGENASE FAMILY PROTEIN (AFU_ORTHOLOGUE AFUA_6G10090)"/>
    <property type="match status" value="1"/>
</dbReference>
<dbReference type="EMBL" id="BAABGN010000005">
    <property type="protein sequence ID" value="GAA4421180.1"/>
    <property type="molecule type" value="Genomic_DNA"/>
</dbReference>
<dbReference type="Gene3D" id="3.40.50.720">
    <property type="entry name" value="NAD(P)-binding Rossmann-like Domain"/>
    <property type="match status" value="2"/>
</dbReference>
<keyword evidence="2" id="KW-0560">Oxidoreductase</keyword>
<keyword evidence="3" id="KW-0520">NAD</keyword>
<evidence type="ECO:0000313" key="6">
    <source>
        <dbReference type="Proteomes" id="UP001500622"/>
    </source>
</evidence>
<dbReference type="SUPFAM" id="SSF51735">
    <property type="entry name" value="NAD(P)-binding Rossmann-fold domains"/>
    <property type="match status" value="1"/>
</dbReference>
<dbReference type="Pfam" id="PF02826">
    <property type="entry name" value="2-Hacid_dh_C"/>
    <property type="match status" value="1"/>
</dbReference>
<dbReference type="InterPro" id="IPR050857">
    <property type="entry name" value="D-2-hydroxyacid_DH"/>
</dbReference>
<reference evidence="6" key="1">
    <citation type="journal article" date="2019" name="Int. J. Syst. Evol. Microbiol.">
        <title>The Global Catalogue of Microorganisms (GCM) 10K type strain sequencing project: providing services to taxonomists for standard genome sequencing and annotation.</title>
        <authorList>
            <consortium name="The Broad Institute Genomics Platform"/>
            <consortium name="The Broad Institute Genome Sequencing Center for Infectious Disease"/>
            <person name="Wu L."/>
            <person name="Ma J."/>
        </authorList>
    </citation>
    <scope>NUCLEOTIDE SEQUENCE [LARGE SCALE GENOMIC DNA]</scope>
    <source>
        <strain evidence="6">JCM 17810</strain>
    </source>
</reference>
<dbReference type="InterPro" id="IPR036291">
    <property type="entry name" value="NAD(P)-bd_dom_sf"/>
</dbReference>
<proteinExistence type="inferred from homology"/>
<name>A0ABP8L335_9MICO</name>
<feature type="domain" description="D-isomer specific 2-hydroxyacid dehydrogenase NAD-binding" evidence="4">
    <location>
        <begin position="115"/>
        <end position="292"/>
    </location>
</feature>
<dbReference type="InterPro" id="IPR006140">
    <property type="entry name" value="D-isomer_DH_NAD-bd"/>
</dbReference>
<dbReference type="RefSeq" id="WP_345215515.1">
    <property type="nucleotide sequence ID" value="NZ_BAABGN010000005.1"/>
</dbReference>
<sequence length="326" mass="35615">MIQYAIAVGSSRLAEQLFGSSYEVLEDVAAQRIGGVLTEFESDMSRRVLAHVEVLFTGWETPALSASVLRFAPRLRRVIHAGGAADRLFPDGNGDVVCSDMGSVNAIPVAEYTLAMIILSNKDTFRARELYRTRRSFIDREQEFPHAGNHARTIGVISASRTGRALVELLHSFPSLRTLVYDPHLPPHEARSLGVERVDLPELMRSSDVVTVHAPVLPETTGLIDAEMLAYMSDGATLINTARGAIVDQAALETELQTGRINAVLDVTDPEPLPSTSKLYDLPNVFLTPHIAGSMGTELRRMGDEAARELSRYVEPPTEAAPATDR</sequence>
<evidence type="ECO:0000259" key="4">
    <source>
        <dbReference type="Pfam" id="PF02826"/>
    </source>
</evidence>
<evidence type="ECO:0000313" key="5">
    <source>
        <dbReference type="EMBL" id="GAA4421180.1"/>
    </source>
</evidence>
<protein>
    <submittedName>
        <fullName evidence="5">Hydroxyacid dehydrogenase</fullName>
    </submittedName>
</protein>
<evidence type="ECO:0000256" key="1">
    <source>
        <dbReference type="ARBA" id="ARBA00005854"/>
    </source>
</evidence>
<dbReference type="PANTHER" id="PTHR42789">
    <property type="entry name" value="D-ISOMER SPECIFIC 2-HYDROXYACID DEHYDROGENASE FAMILY PROTEIN (AFU_ORTHOLOGUE AFUA_6G10090)"/>
    <property type="match status" value="1"/>
</dbReference>
<dbReference type="CDD" id="cd12167">
    <property type="entry name" value="2-Hacid_dh_8"/>
    <property type="match status" value="1"/>
</dbReference>
<comment type="similarity">
    <text evidence="1">Belongs to the D-isomer specific 2-hydroxyacid dehydrogenase family.</text>
</comment>
<organism evidence="5 6">
    <name type="scientific">Georgenia halophila</name>
    <dbReference type="NCBI Taxonomy" id="620889"/>
    <lineage>
        <taxon>Bacteria</taxon>
        <taxon>Bacillati</taxon>
        <taxon>Actinomycetota</taxon>
        <taxon>Actinomycetes</taxon>
        <taxon>Micrococcales</taxon>
        <taxon>Bogoriellaceae</taxon>
        <taxon>Georgenia</taxon>
    </lineage>
</organism>
<comment type="caution">
    <text evidence="5">The sequence shown here is derived from an EMBL/GenBank/DDBJ whole genome shotgun (WGS) entry which is preliminary data.</text>
</comment>
<accession>A0ABP8L335</accession>
<dbReference type="Proteomes" id="UP001500622">
    <property type="component" value="Unassembled WGS sequence"/>
</dbReference>
<gene>
    <name evidence="5" type="ORF">GCM10023169_13780</name>
</gene>